<reference evidence="2 3" key="1">
    <citation type="submission" date="2017-01" db="EMBL/GenBank/DDBJ databases">
        <title>Complete Genome Sequence of Dolosigranulum pigrum isolated from a Patient with interstitial lung disease.</title>
        <authorList>
            <person name="Mukhopadhyay R."/>
            <person name="Joaquin J."/>
            <person name="Hogue R."/>
            <person name="Fitzgerald S."/>
            <person name="Jospin G."/>
            <person name="Eisen J.A."/>
            <person name="Chaturvedi V."/>
        </authorList>
    </citation>
    <scope>NUCLEOTIDE SEQUENCE [LARGE SCALE GENOMIC DNA]</scope>
    <source>
        <strain evidence="2 3">15S00348</strain>
    </source>
</reference>
<dbReference type="Proteomes" id="UP000190409">
    <property type="component" value="Unassembled WGS sequence"/>
</dbReference>
<accession>A0A1S8KNW9</accession>
<comment type="caution">
    <text evidence="2">The sequence shown here is derived from an EMBL/GenBank/DDBJ whole genome shotgun (WGS) entry which is preliminary data.</text>
</comment>
<gene>
    <name evidence="2" type="ORF">BWX42_06430</name>
</gene>
<dbReference type="EMBL" id="MUYF01000003">
    <property type="protein sequence ID" value="OOL81406.1"/>
    <property type="molecule type" value="Genomic_DNA"/>
</dbReference>
<dbReference type="PANTHER" id="PTHR18964:SF149">
    <property type="entry name" value="BIFUNCTIONAL UDP-N-ACETYLGLUCOSAMINE 2-EPIMERASE_N-ACETYLMANNOSAMINE KINASE"/>
    <property type="match status" value="1"/>
</dbReference>
<dbReference type="PANTHER" id="PTHR18964">
    <property type="entry name" value="ROK (REPRESSOR, ORF, KINASE) FAMILY"/>
    <property type="match status" value="1"/>
</dbReference>
<organism evidence="2 3">
    <name type="scientific">Dolosigranulum pigrum</name>
    <dbReference type="NCBI Taxonomy" id="29394"/>
    <lineage>
        <taxon>Bacteria</taxon>
        <taxon>Bacillati</taxon>
        <taxon>Bacillota</taxon>
        <taxon>Bacilli</taxon>
        <taxon>Lactobacillales</taxon>
        <taxon>Carnobacteriaceae</taxon>
        <taxon>Dolosigranulum</taxon>
    </lineage>
</organism>
<dbReference type="InterPro" id="IPR043129">
    <property type="entry name" value="ATPase_NBD"/>
</dbReference>
<dbReference type="InterPro" id="IPR000600">
    <property type="entry name" value="ROK"/>
</dbReference>
<evidence type="ECO:0000313" key="3">
    <source>
        <dbReference type="Proteomes" id="UP000190409"/>
    </source>
</evidence>
<dbReference type="Pfam" id="PF00480">
    <property type="entry name" value="ROK"/>
    <property type="match status" value="1"/>
</dbReference>
<dbReference type="AlphaFoldDB" id="A0A1S8KNW9"/>
<evidence type="ECO:0000256" key="1">
    <source>
        <dbReference type="ARBA" id="ARBA00006479"/>
    </source>
</evidence>
<dbReference type="RefSeq" id="WP_077862856.1">
    <property type="nucleotide sequence ID" value="NZ_CP040411.1"/>
</dbReference>
<dbReference type="Gene3D" id="3.30.420.40">
    <property type="match status" value="2"/>
</dbReference>
<proteinExistence type="inferred from homology"/>
<evidence type="ECO:0000313" key="2">
    <source>
        <dbReference type="EMBL" id="OOL81406.1"/>
    </source>
</evidence>
<name>A0A1S8KNW9_9LACT</name>
<sequence length="297" mass="31567">MKKAIGIDIGGTKIAGAVVSADGSLTHLVHQPTDTSSAQAVFEQLLAVIESICEQAGCSVNEFAGIGIGLPGKVDRAAGIAVFQNNLPWDNFPVVAKLKEHYPELNIVIDNDVAMSAYGEYFTAEVEPGELLSYVTISTGIAAASIVDGQHVLGAGFSGELGMTRVYSALDQAYMRLEEAVAGPAIARHGQQLIGRDVQETKDVFDLYAQGNAEAERIIESVTQTIAYAIDNMISLLDPHYIIFGGSVMEKNPWLVAMVAEALDDTLLPAQKDAISRLRISQNKGQHGLIGAGSRVL</sequence>
<comment type="similarity">
    <text evidence="1">Belongs to the ROK (NagC/XylR) family.</text>
</comment>
<evidence type="ECO:0008006" key="4">
    <source>
        <dbReference type="Google" id="ProtNLM"/>
    </source>
</evidence>
<dbReference type="SUPFAM" id="SSF53067">
    <property type="entry name" value="Actin-like ATPase domain"/>
    <property type="match status" value="1"/>
</dbReference>
<protein>
    <recommendedName>
        <fullName evidence="4">ROK family protein</fullName>
    </recommendedName>
</protein>